<keyword evidence="7 8" id="KW-0998">Cell outer membrane</keyword>
<keyword evidence="6 8" id="KW-0472">Membrane</keyword>
<reference evidence="13" key="2">
    <citation type="submission" date="2022-01" db="EMBL/GenBank/DDBJ databases">
        <title>Novel bile acid biosynthetic pathways are enriched in the microbiome of centenarians.</title>
        <authorList>
            <person name="Sato Y."/>
            <person name="Atarashi K."/>
            <person name="Plichta R.D."/>
            <person name="Arai Y."/>
            <person name="Sasajima S."/>
            <person name="Kearney M.S."/>
            <person name="Suda W."/>
            <person name="Takeshita K."/>
            <person name="Sasaki T."/>
            <person name="Okamoto S."/>
            <person name="Skelly N.A."/>
            <person name="Okamura Y."/>
            <person name="Vlamakis H."/>
            <person name="Li Y."/>
            <person name="Tanoue T."/>
            <person name="Takei H."/>
            <person name="Nittono H."/>
            <person name="Narushima S."/>
            <person name="Irie J."/>
            <person name="Itoh H."/>
            <person name="Moriya K."/>
            <person name="Sugiura Y."/>
            <person name="Suematsu M."/>
            <person name="Moritoki N."/>
            <person name="Shibata S."/>
            <person name="Littman R.D."/>
            <person name="Fischbach A.M."/>
            <person name="Uwamino Y."/>
            <person name="Inoue T."/>
            <person name="Honda A."/>
            <person name="Hattori M."/>
            <person name="Murai T."/>
            <person name="Xavier J.R."/>
            <person name="Hirose N."/>
            <person name="Honda K."/>
        </authorList>
    </citation>
    <scope>NUCLEOTIDE SEQUENCE</scope>
    <source>
        <strain evidence="13">CE91-St16</strain>
    </source>
</reference>
<feature type="domain" description="TonB-dependent receptor plug" evidence="12">
    <location>
        <begin position="214"/>
        <end position="318"/>
    </location>
</feature>
<keyword evidence="4 8" id="KW-0812">Transmembrane</keyword>
<evidence type="ECO:0000313" key="16">
    <source>
        <dbReference type="Proteomes" id="UP000324870"/>
    </source>
</evidence>
<keyword evidence="16" id="KW-1185">Reference proteome</keyword>
<evidence type="ECO:0000259" key="11">
    <source>
        <dbReference type="Pfam" id="PF00593"/>
    </source>
</evidence>
<dbReference type="InterPro" id="IPR008969">
    <property type="entry name" value="CarboxyPept-like_regulatory"/>
</dbReference>
<sequence length="1180" mass="130345">MKKNSIFRWGVAMLLLFTGLSLRAYAEDDGGSPFRKNHDVDLTVKSATLQTFTDAFTKQTGVLFSYESALASMPMGDVSVRESNAPLERILNNVFTKRGFRYKIVDRTVVLTYDRTAEPQRKNSVTGRVCDAAGSPLVGATVLVKDSTRGTTTGADGTYSVEAEPGAVLLFSYIGYTEREEPVGSRSVIDVTMQEDQSVLEEVVVVGYGTQTRKTVTSAISKMDGKTLESMPVNLVGDGMKGRIAGLQVATTDATPGSAPKFLIRGGSSINNSNDPIVLVDGAVREMAGLNPNDIESIEVLKDAASAGIYGSRASNGVILITTKKGAPHKGPQIVFEGQWAYESPATKFDLMNGRDYLLTLRPAIAEGYCGGADPLSILDGAESAGAGNSAASRWTTRYLNPGESLPKGYKWIEDPVNPGKIIVFQDNDQQSQWFDDAFWQNYYIGVNGGGENIRYAASAGYTDDGGIGMATGFSRFTFHGNTSFKVTRRLTATTTFDYSQIERQMLDGGALNKRNSVIRGLSVPATHRDWYDAEAGEDLAGTPAMGPNNTTLPAAYYNYYYSDTGETTKRSSVNINLEWAIVDGLRAVAQFSNHNRHSRSHFFVKNNPTTGTNIRPTKEAFTETNRMDFQTYLNWKKTFAEDHNIDVVAGYDYMKDKNNSIDARVQGAASDKIPTLNVGTSNITNYPTSTRTDEVLISYFGRVNYNFREKYLLSFTMRADGSSKFAAGNRWGYFPAASAGWIVDEEAFWPRNKVVSSLKLRASYGLTGNNGIGLYDTYGSYNSAYQYNGMSTTTTGEMPNSNLTWESTTQVNAGLDMGLADDRVRVSFDYYDKVTRNLLFDVTLPNTTGYGSVVSNVGKVRFYGVDLAISSVNISRGDFTWTTDFTYNFNMNKVLKLPDNGNVRNRMDGITIGDGSQFGGIAEGERMGRIYGYKVDHIIETQADADAAMYDASSRGYRRSDRRQIAGRKDIGDYEWVNRAGSTQRDGRDIINEEDQFLLGYATPHSTGGIGNTFRYRNWSLNIYMDYALGHSIQNEMQMRYFMATMGNCNWNLVNDVKQCWSQPGDKTKYARFTANDPDWGNRNFSRMSDVFVEKGDYLCIRDISLSYKLPVRWTSRLGMKDVTLTVSGNTLYYWTAVHGVSPEAATTGGLYNSASTYATGFSPYPPARKILFSAKFTF</sequence>
<evidence type="ECO:0000256" key="8">
    <source>
        <dbReference type="PROSITE-ProRule" id="PRU01360"/>
    </source>
</evidence>
<evidence type="ECO:0000256" key="10">
    <source>
        <dbReference type="SAM" id="SignalP"/>
    </source>
</evidence>
<accession>A0A5B5VQR9</accession>
<dbReference type="EMBL" id="JAWDES010000006">
    <property type="protein sequence ID" value="MDU0261491.1"/>
    <property type="molecule type" value="Genomic_DNA"/>
</dbReference>
<dbReference type="SUPFAM" id="SSF49464">
    <property type="entry name" value="Carboxypeptidase regulatory domain-like"/>
    <property type="match status" value="1"/>
</dbReference>
<comment type="caution">
    <text evidence="15">The sequence shown here is derived from an EMBL/GenBank/DDBJ whole genome shotgun (WGS) entry which is preliminary data.</text>
</comment>
<keyword evidence="15" id="KW-0675">Receptor</keyword>
<evidence type="ECO:0000313" key="14">
    <source>
        <dbReference type="EMBL" id="KAA3159911.1"/>
    </source>
</evidence>
<evidence type="ECO:0000256" key="2">
    <source>
        <dbReference type="ARBA" id="ARBA00022448"/>
    </source>
</evidence>
<gene>
    <name evidence="13" type="ORF">CE91St16_22600</name>
    <name evidence="14" type="ORF">F2A26_05110</name>
    <name evidence="15" type="ORF">RVH17_15485</name>
</gene>
<evidence type="ECO:0000313" key="15">
    <source>
        <dbReference type="EMBL" id="MDU0261491.1"/>
    </source>
</evidence>
<evidence type="ECO:0000256" key="3">
    <source>
        <dbReference type="ARBA" id="ARBA00022452"/>
    </source>
</evidence>
<evidence type="ECO:0000256" key="7">
    <source>
        <dbReference type="ARBA" id="ARBA00023237"/>
    </source>
</evidence>
<keyword evidence="2 8" id="KW-0813">Transport</keyword>
<keyword evidence="10" id="KW-0732">Signal</keyword>
<feature type="chain" id="PRO_5044618576" evidence="10">
    <location>
        <begin position="27"/>
        <end position="1180"/>
    </location>
</feature>
<dbReference type="RefSeq" id="WP_022044603.1">
    <property type="nucleotide sequence ID" value="NZ_AP025581.1"/>
</dbReference>
<dbReference type="InterPro" id="IPR000531">
    <property type="entry name" value="Beta-barrel_TonB"/>
</dbReference>
<organism evidence="15 17">
    <name type="scientific">Alistipes finegoldii</name>
    <dbReference type="NCBI Taxonomy" id="214856"/>
    <lineage>
        <taxon>Bacteria</taxon>
        <taxon>Pseudomonadati</taxon>
        <taxon>Bacteroidota</taxon>
        <taxon>Bacteroidia</taxon>
        <taxon>Bacteroidales</taxon>
        <taxon>Rikenellaceae</taxon>
        <taxon>Alistipes</taxon>
    </lineage>
</organism>
<dbReference type="Proteomes" id="UP000324870">
    <property type="component" value="Unassembled WGS sequence"/>
</dbReference>
<comment type="similarity">
    <text evidence="8 9">Belongs to the TonB-dependent receptor family.</text>
</comment>
<dbReference type="GO" id="GO:0009279">
    <property type="term" value="C:cell outer membrane"/>
    <property type="evidence" value="ECO:0007669"/>
    <property type="project" value="UniProtKB-SubCell"/>
</dbReference>
<dbReference type="InterPro" id="IPR036942">
    <property type="entry name" value="Beta-barrel_TonB_sf"/>
</dbReference>
<evidence type="ECO:0000256" key="5">
    <source>
        <dbReference type="ARBA" id="ARBA00023077"/>
    </source>
</evidence>
<dbReference type="InterPro" id="IPR012910">
    <property type="entry name" value="Plug_dom"/>
</dbReference>
<dbReference type="InterPro" id="IPR023997">
    <property type="entry name" value="TonB-dep_OMP_SusC/RagA_CS"/>
</dbReference>
<protein>
    <submittedName>
        <fullName evidence="13">SusC/RagA family TonB-linked outer membrane protein</fullName>
    </submittedName>
    <submittedName>
        <fullName evidence="15">TonB-dependent receptor</fullName>
    </submittedName>
</protein>
<dbReference type="Pfam" id="PF07715">
    <property type="entry name" value="Plug"/>
    <property type="match status" value="1"/>
</dbReference>
<comment type="subcellular location">
    <subcellularLocation>
        <location evidence="1 8">Cell outer membrane</location>
        <topology evidence="1 8">Multi-pass membrane protein</topology>
    </subcellularLocation>
</comment>
<reference evidence="14 16" key="1">
    <citation type="journal article" date="2019" name="Nat. Med.">
        <title>A library of human gut bacterial isolates paired with longitudinal multiomics data enables mechanistic microbiome research.</title>
        <authorList>
            <person name="Poyet M."/>
            <person name="Groussin M."/>
            <person name="Gibbons S.M."/>
            <person name="Avila-Pacheco J."/>
            <person name="Jiang X."/>
            <person name="Kearney S.M."/>
            <person name="Perrotta A.R."/>
            <person name="Berdy B."/>
            <person name="Zhao S."/>
            <person name="Lieberman T.D."/>
            <person name="Swanson P.K."/>
            <person name="Smith M."/>
            <person name="Roesemann S."/>
            <person name="Alexander J.E."/>
            <person name="Rich S.A."/>
            <person name="Livny J."/>
            <person name="Vlamakis H."/>
            <person name="Clish C."/>
            <person name="Bullock K."/>
            <person name="Deik A."/>
            <person name="Scott J."/>
            <person name="Pierce K.A."/>
            <person name="Xavier R.J."/>
            <person name="Alm E.J."/>
        </authorList>
    </citation>
    <scope>NUCLEOTIDE SEQUENCE [LARGE SCALE GENOMIC DNA]</scope>
    <source>
        <strain evidence="14 16">BIOML-A1</strain>
    </source>
</reference>
<dbReference type="Pfam" id="PF13715">
    <property type="entry name" value="CarbopepD_reg_2"/>
    <property type="match status" value="1"/>
</dbReference>
<dbReference type="NCBIfam" id="TIGR04056">
    <property type="entry name" value="OMP_RagA_SusC"/>
    <property type="match status" value="1"/>
</dbReference>
<dbReference type="AlphaFoldDB" id="A0A5B5VQR9"/>
<evidence type="ECO:0000256" key="1">
    <source>
        <dbReference type="ARBA" id="ARBA00004571"/>
    </source>
</evidence>
<dbReference type="Proteomes" id="UP001181347">
    <property type="component" value="Unassembled WGS sequence"/>
</dbReference>
<dbReference type="SUPFAM" id="SSF56935">
    <property type="entry name" value="Porins"/>
    <property type="match status" value="1"/>
</dbReference>
<dbReference type="Proteomes" id="UP001055105">
    <property type="component" value="Unassembled WGS sequence"/>
</dbReference>
<name>A0A5B5VQR9_9BACT</name>
<reference evidence="15" key="3">
    <citation type="submission" date="2023-10" db="EMBL/GenBank/DDBJ databases">
        <title>Genome Sequence of the Bacteria from From Gut Wall in Crohn's Disease.</title>
        <authorList>
            <person name="Rodriguez-Palacios A."/>
        </authorList>
    </citation>
    <scope>NUCLEOTIDE SEQUENCE</scope>
    <source>
        <strain evidence="15">CavFT-hAR58</strain>
    </source>
</reference>
<dbReference type="Gene3D" id="2.170.130.10">
    <property type="entry name" value="TonB-dependent receptor, plug domain"/>
    <property type="match status" value="1"/>
</dbReference>
<dbReference type="InterPro" id="IPR039426">
    <property type="entry name" value="TonB-dep_rcpt-like"/>
</dbReference>
<evidence type="ECO:0000313" key="17">
    <source>
        <dbReference type="Proteomes" id="UP001181347"/>
    </source>
</evidence>
<dbReference type="InterPro" id="IPR037066">
    <property type="entry name" value="Plug_dom_sf"/>
</dbReference>
<dbReference type="EMBL" id="BQOL01000001">
    <property type="protein sequence ID" value="GKI19352.1"/>
    <property type="molecule type" value="Genomic_DNA"/>
</dbReference>
<dbReference type="InterPro" id="IPR023996">
    <property type="entry name" value="TonB-dep_OMP_SusC/RagA"/>
</dbReference>
<feature type="domain" description="TonB-dependent receptor-like beta-barrel" evidence="11">
    <location>
        <begin position="530"/>
        <end position="899"/>
    </location>
</feature>
<dbReference type="PROSITE" id="PS52016">
    <property type="entry name" value="TONB_DEPENDENT_REC_3"/>
    <property type="match status" value="1"/>
</dbReference>
<proteinExistence type="inferred from homology"/>
<dbReference type="Pfam" id="PF00593">
    <property type="entry name" value="TonB_dep_Rec_b-barrel"/>
    <property type="match status" value="1"/>
</dbReference>
<dbReference type="EMBL" id="VVND01000005">
    <property type="protein sequence ID" value="KAA3159911.1"/>
    <property type="molecule type" value="Genomic_DNA"/>
</dbReference>
<evidence type="ECO:0000256" key="4">
    <source>
        <dbReference type="ARBA" id="ARBA00022692"/>
    </source>
</evidence>
<keyword evidence="5 9" id="KW-0798">TonB box</keyword>
<evidence type="ECO:0000259" key="12">
    <source>
        <dbReference type="Pfam" id="PF07715"/>
    </source>
</evidence>
<keyword evidence="3 8" id="KW-1134">Transmembrane beta strand</keyword>
<dbReference type="Gene3D" id="2.60.40.1120">
    <property type="entry name" value="Carboxypeptidase-like, regulatory domain"/>
    <property type="match status" value="1"/>
</dbReference>
<evidence type="ECO:0000256" key="9">
    <source>
        <dbReference type="RuleBase" id="RU003357"/>
    </source>
</evidence>
<evidence type="ECO:0000313" key="13">
    <source>
        <dbReference type="EMBL" id="GKI19352.1"/>
    </source>
</evidence>
<dbReference type="Gene3D" id="2.40.170.20">
    <property type="entry name" value="TonB-dependent receptor, beta-barrel domain"/>
    <property type="match status" value="1"/>
</dbReference>
<feature type="signal peptide" evidence="10">
    <location>
        <begin position="1"/>
        <end position="26"/>
    </location>
</feature>
<dbReference type="NCBIfam" id="TIGR04057">
    <property type="entry name" value="SusC_RagA_signa"/>
    <property type="match status" value="1"/>
</dbReference>
<evidence type="ECO:0000256" key="6">
    <source>
        <dbReference type="ARBA" id="ARBA00023136"/>
    </source>
</evidence>